<dbReference type="InParanoid" id="A0A0C2SZ89"/>
<feature type="compositionally biased region" description="Polar residues" evidence="1">
    <location>
        <begin position="135"/>
        <end position="145"/>
    </location>
</feature>
<evidence type="ECO:0000256" key="1">
    <source>
        <dbReference type="SAM" id="MobiDB-lite"/>
    </source>
</evidence>
<evidence type="ECO:0000313" key="3">
    <source>
        <dbReference type="Proteomes" id="UP000054549"/>
    </source>
</evidence>
<gene>
    <name evidence="2" type="ORF">M378DRAFT_131524</name>
</gene>
<dbReference type="Pfam" id="PF20414">
    <property type="entry name" value="DUF6698"/>
    <property type="match status" value="1"/>
</dbReference>
<feature type="region of interest" description="Disordered" evidence="1">
    <location>
        <begin position="135"/>
        <end position="154"/>
    </location>
</feature>
<dbReference type="HOGENOM" id="CLU_035918_5_0_1"/>
<evidence type="ECO:0000313" key="2">
    <source>
        <dbReference type="EMBL" id="KIL59469.1"/>
    </source>
</evidence>
<dbReference type="Proteomes" id="UP000054549">
    <property type="component" value="Unassembled WGS sequence"/>
</dbReference>
<dbReference type="OrthoDB" id="2662502at2759"/>
<dbReference type="AlphaFoldDB" id="A0A0C2SZ89"/>
<protein>
    <submittedName>
        <fullName evidence="2">Uncharacterized protein</fullName>
    </submittedName>
</protein>
<sequence length="268" mass="30887">MPPAELEEYYDQLERGANNARGDDIKRLKEVIVDWVAELYPDAPRLTRVKRAGRGIQNDFTGRLICPITYDWDVEEIRTNLRDFNGHDNFNINNNFFCRCFYDGYSGNPDDFEKGFLKSNLLVKTYKYIFTSPSSAQNDDNGQENTDPHISRVDDISKPSARKCVASILGMKDEVTPRSIAYTCVMLHFSLNSASTWTIAHKGFSYKDLWNFIVDFFEDVPGPAAARRAKRLLDWWNRNVFPHTRSMATAATADFSRQALRDQRNARE</sequence>
<dbReference type="InterPro" id="IPR046521">
    <property type="entry name" value="DUF6698"/>
</dbReference>
<dbReference type="EMBL" id="KN818315">
    <property type="protein sequence ID" value="KIL59469.1"/>
    <property type="molecule type" value="Genomic_DNA"/>
</dbReference>
<reference evidence="2 3" key="1">
    <citation type="submission" date="2014-04" db="EMBL/GenBank/DDBJ databases">
        <title>Evolutionary Origins and Diversification of the Mycorrhizal Mutualists.</title>
        <authorList>
            <consortium name="DOE Joint Genome Institute"/>
            <consortium name="Mycorrhizal Genomics Consortium"/>
            <person name="Kohler A."/>
            <person name="Kuo A."/>
            <person name="Nagy L.G."/>
            <person name="Floudas D."/>
            <person name="Copeland A."/>
            <person name="Barry K.W."/>
            <person name="Cichocki N."/>
            <person name="Veneault-Fourrey C."/>
            <person name="LaButti K."/>
            <person name="Lindquist E.A."/>
            <person name="Lipzen A."/>
            <person name="Lundell T."/>
            <person name="Morin E."/>
            <person name="Murat C."/>
            <person name="Riley R."/>
            <person name="Ohm R."/>
            <person name="Sun H."/>
            <person name="Tunlid A."/>
            <person name="Henrissat B."/>
            <person name="Grigoriev I.V."/>
            <person name="Hibbett D.S."/>
            <person name="Martin F."/>
        </authorList>
    </citation>
    <scope>NUCLEOTIDE SEQUENCE [LARGE SCALE GENOMIC DNA]</scope>
    <source>
        <strain evidence="2 3">Koide BX008</strain>
    </source>
</reference>
<organism evidence="2 3">
    <name type="scientific">Amanita muscaria (strain Koide BX008)</name>
    <dbReference type="NCBI Taxonomy" id="946122"/>
    <lineage>
        <taxon>Eukaryota</taxon>
        <taxon>Fungi</taxon>
        <taxon>Dikarya</taxon>
        <taxon>Basidiomycota</taxon>
        <taxon>Agaricomycotina</taxon>
        <taxon>Agaricomycetes</taxon>
        <taxon>Agaricomycetidae</taxon>
        <taxon>Agaricales</taxon>
        <taxon>Pluteineae</taxon>
        <taxon>Amanitaceae</taxon>
        <taxon>Amanita</taxon>
    </lineage>
</organism>
<name>A0A0C2SZ89_AMAMK</name>
<keyword evidence="3" id="KW-1185">Reference proteome</keyword>
<proteinExistence type="predicted"/>
<accession>A0A0C2SZ89</accession>
<dbReference type="STRING" id="946122.A0A0C2SZ89"/>